<evidence type="ECO:0000256" key="4">
    <source>
        <dbReference type="ARBA" id="ARBA00022729"/>
    </source>
</evidence>
<evidence type="ECO:0000256" key="1">
    <source>
        <dbReference type="ARBA" id="ARBA00004479"/>
    </source>
</evidence>
<keyword evidence="3 8" id="KW-0812">Transmembrane</keyword>
<dbReference type="InterPro" id="IPR015720">
    <property type="entry name" value="Emp24-like"/>
</dbReference>
<dbReference type="Proteomes" id="UP001479436">
    <property type="component" value="Unassembled WGS sequence"/>
</dbReference>
<reference evidence="12 13" key="1">
    <citation type="submission" date="2023-04" db="EMBL/GenBank/DDBJ databases">
        <title>Genome of Basidiobolus ranarum AG-B5.</title>
        <authorList>
            <person name="Stajich J.E."/>
            <person name="Carter-House D."/>
            <person name="Gryganskyi A."/>
        </authorList>
    </citation>
    <scope>NUCLEOTIDE SEQUENCE [LARGE SCALE GENOMIC DNA]</scope>
    <source>
        <strain evidence="12 13">AG-B5</strain>
    </source>
</reference>
<dbReference type="PANTHER" id="PTHR22811">
    <property type="entry name" value="TRANSMEMBRANE EMP24 DOMAIN-CONTAINING PROTEIN"/>
    <property type="match status" value="1"/>
</dbReference>
<dbReference type="EMBL" id="JASJQH010000658">
    <property type="protein sequence ID" value="KAK9763367.1"/>
    <property type="molecule type" value="Genomic_DNA"/>
</dbReference>
<dbReference type="InterPro" id="IPR009038">
    <property type="entry name" value="GOLD_dom"/>
</dbReference>
<evidence type="ECO:0000256" key="8">
    <source>
        <dbReference type="RuleBase" id="RU003827"/>
    </source>
</evidence>
<gene>
    <name evidence="12" type="primary">EMP24_2</name>
    <name evidence="12" type="ORF">K7432_010013</name>
</gene>
<comment type="caution">
    <text evidence="12">The sequence shown here is derived from an EMBL/GenBank/DDBJ whole genome shotgun (WGS) entry which is preliminary data.</text>
</comment>
<proteinExistence type="inferred from homology"/>
<feature type="chain" id="PRO_5045398496" evidence="10">
    <location>
        <begin position="21"/>
        <end position="203"/>
    </location>
</feature>
<sequence>MKFIHLTLLSILYFLATVTGFSIYVQPKSAECFFEELKKDDKITISFEVGGAGHFAVDFQLTDPQGRVLQNLKDRPSGQVNIEVATPGKHVYCFQNEDSNMVENIVLWNIHGLEREQPLPEKENNDGELTLIEVEVAKLTEGVNYIRDQQEYVVLREVDHRNTAESTNSRVKWWYVFQSGVLVAMCAFQIYYVKNFFESKQAI</sequence>
<evidence type="ECO:0000256" key="6">
    <source>
        <dbReference type="ARBA" id="ARBA00023136"/>
    </source>
</evidence>
<comment type="subcellular location">
    <subcellularLocation>
        <location evidence="7">Endomembrane system</location>
        <topology evidence="7">Single-pass membrane protein</topology>
    </subcellularLocation>
    <subcellularLocation>
        <location evidence="1 8">Membrane</location>
        <topology evidence="1 8">Single-pass type I membrane protein</topology>
    </subcellularLocation>
</comment>
<dbReference type="PROSITE" id="PS50866">
    <property type="entry name" value="GOLD"/>
    <property type="match status" value="1"/>
</dbReference>
<dbReference type="Pfam" id="PF01105">
    <property type="entry name" value="EMP24_GP25L"/>
    <property type="match status" value="1"/>
</dbReference>
<evidence type="ECO:0000256" key="2">
    <source>
        <dbReference type="ARBA" id="ARBA00007104"/>
    </source>
</evidence>
<feature type="domain" description="GOLD" evidence="11">
    <location>
        <begin position="30"/>
        <end position="112"/>
    </location>
</feature>
<keyword evidence="6 9" id="KW-0472">Membrane</keyword>
<feature type="signal peptide" evidence="10">
    <location>
        <begin position="1"/>
        <end position="20"/>
    </location>
</feature>
<dbReference type="InterPro" id="IPR036598">
    <property type="entry name" value="GOLD_dom_sf"/>
</dbReference>
<dbReference type="SMART" id="SM01190">
    <property type="entry name" value="EMP24_GP25L"/>
    <property type="match status" value="1"/>
</dbReference>
<protein>
    <submittedName>
        <fullName evidence="12">P24 complex component</fullName>
    </submittedName>
</protein>
<dbReference type="SUPFAM" id="SSF101576">
    <property type="entry name" value="Supernatant protein factor (SPF), C-terminal domain"/>
    <property type="match status" value="1"/>
</dbReference>
<feature type="transmembrane region" description="Helical" evidence="9">
    <location>
        <begin position="173"/>
        <end position="193"/>
    </location>
</feature>
<accession>A0ABR2WPH6</accession>
<evidence type="ECO:0000256" key="5">
    <source>
        <dbReference type="ARBA" id="ARBA00022989"/>
    </source>
</evidence>
<comment type="similarity">
    <text evidence="2 8">Belongs to the EMP24/GP25L family.</text>
</comment>
<evidence type="ECO:0000256" key="3">
    <source>
        <dbReference type="ARBA" id="ARBA00022692"/>
    </source>
</evidence>
<keyword evidence="5 9" id="KW-1133">Transmembrane helix</keyword>
<evidence type="ECO:0000313" key="13">
    <source>
        <dbReference type="Proteomes" id="UP001479436"/>
    </source>
</evidence>
<evidence type="ECO:0000256" key="7">
    <source>
        <dbReference type="ARBA" id="ARBA00037847"/>
    </source>
</evidence>
<evidence type="ECO:0000313" key="12">
    <source>
        <dbReference type="EMBL" id="KAK9763367.1"/>
    </source>
</evidence>
<evidence type="ECO:0000256" key="10">
    <source>
        <dbReference type="SAM" id="SignalP"/>
    </source>
</evidence>
<evidence type="ECO:0000259" key="11">
    <source>
        <dbReference type="PROSITE" id="PS50866"/>
    </source>
</evidence>
<name>A0ABR2WPH6_9FUNG</name>
<evidence type="ECO:0000256" key="9">
    <source>
        <dbReference type="SAM" id="Phobius"/>
    </source>
</evidence>
<organism evidence="12 13">
    <name type="scientific">Basidiobolus ranarum</name>
    <dbReference type="NCBI Taxonomy" id="34480"/>
    <lineage>
        <taxon>Eukaryota</taxon>
        <taxon>Fungi</taxon>
        <taxon>Fungi incertae sedis</taxon>
        <taxon>Zoopagomycota</taxon>
        <taxon>Entomophthoromycotina</taxon>
        <taxon>Basidiobolomycetes</taxon>
        <taxon>Basidiobolales</taxon>
        <taxon>Basidiobolaceae</taxon>
        <taxon>Basidiobolus</taxon>
    </lineage>
</organism>
<keyword evidence="13" id="KW-1185">Reference proteome</keyword>
<keyword evidence="4 10" id="KW-0732">Signal</keyword>